<name>A0A1J4UZN1_9BACT</name>
<keyword evidence="3" id="KW-0460">Magnesium</keyword>
<keyword evidence="1 3" id="KW-0808">Transferase</keyword>
<evidence type="ECO:0000256" key="2">
    <source>
        <dbReference type="ARBA" id="ARBA00038453"/>
    </source>
</evidence>
<comment type="subunit">
    <text evidence="3">Homodimer.</text>
</comment>
<dbReference type="STRING" id="1805281.AUJ77_03360"/>
<protein>
    <recommendedName>
        <fullName evidence="3">Isoprenyl transferase</fullName>
        <ecNumber evidence="3">2.5.1.-</ecNumber>
    </recommendedName>
</protein>
<dbReference type="InterPro" id="IPR001441">
    <property type="entry name" value="UPP_synth-like"/>
</dbReference>
<dbReference type="Proteomes" id="UP000181992">
    <property type="component" value="Unassembled WGS sequence"/>
</dbReference>
<feature type="binding site" evidence="3">
    <location>
        <begin position="59"/>
        <end position="61"/>
    </location>
    <ligand>
        <name>substrate</name>
    </ligand>
</feature>
<comment type="caution">
    <text evidence="3">Lacks conserved residue(s) required for the propagation of feature annotation.</text>
</comment>
<dbReference type="HAMAP" id="MF_01139">
    <property type="entry name" value="ISPT"/>
    <property type="match status" value="1"/>
</dbReference>
<dbReference type="GO" id="GO:0000287">
    <property type="term" value="F:magnesium ion binding"/>
    <property type="evidence" value="ECO:0007669"/>
    <property type="project" value="UniProtKB-UniRule"/>
</dbReference>
<proteinExistence type="inferred from homology"/>
<dbReference type="PANTHER" id="PTHR10291:SF43">
    <property type="entry name" value="DEHYDRODOLICHYL DIPHOSPHATE SYNTHASE COMPLEX SUBUNIT DHDDS"/>
    <property type="match status" value="1"/>
</dbReference>
<feature type="binding site" evidence="3">
    <location>
        <begin position="182"/>
        <end position="184"/>
    </location>
    <ligand>
        <name>substrate</name>
    </ligand>
</feature>
<comment type="function">
    <text evidence="3">Catalyzes the condensation of isopentenyl diphosphate (IPP) with allylic pyrophosphates generating different type of terpenoids.</text>
</comment>
<feature type="binding site" evidence="3">
    <location>
        <position position="14"/>
    </location>
    <ligand>
        <name>Mg(2+)</name>
        <dbReference type="ChEBI" id="CHEBI:18420"/>
    </ligand>
</feature>
<dbReference type="InterPro" id="IPR036424">
    <property type="entry name" value="UPP_synth-like_sf"/>
</dbReference>
<evidence type="ECO:0000313" key="4">
    <source>
        <dbReference type="EMBL" id="OIO30386.1"/>
    </source>
</evidence>
<dbReference type="AlphaFoldDB" id="A0A1J4UZN1"/>
<feature type="active site" evidence="3">
    <location>
        <position position="14"/>
    </location>
</feature>
<dbReference type="NCBIfam" id="TIGR00055">
    <property type="entry name" value="uppS"/>
    <property type="match status" value="1"/>
</dbReference>
<feature type="binding site" evidence="3">
    <location>
        <begin position="15"/>
        <end position="18"/>
    </location>
    <ligand>
        <name>substrate</name>
    </ligand>
</feature>
<dbReference type="GO" id="GO:0016094">
    <property type="term" value="P:polyprenol biosynthetic process"/>
    <property type="evidence" value="ECO:0007669"/>
    <property type="project" value="TreeGrafter"/>
</dbReference>
<sequence length="227" mass="27039">MSEKEISCVGIIMDGNRRWARAHNKPVFEGHNEGYKRLQETIKWAREKGIQHIVAYAFSTENWQRSEEEVGYLMKLFRSILENETQKMIDEHIRVRFIGDRTRFSEDLQKGMERMETATKDLCDITLYMAMSYGGRAEIVHATNELLKEGKEHTSENDFLKKLWSYPMPDPDLVIRTGGVIRLSNFLSWQSAYSELFFVDAWWPDFSREEFNRIIDEFYRRERRMGK</sequence>
<dbReference type="SUPFAM" id="SSF64005">
    <property type="entry name" value="Undecaprenyl diphosphate synthase"/>
    <property type="match status" value="1"/>
</dbReference>
<feature type="binding site" evidence="3">
    <location>
        <position position="176"/>
    </location>
    <ligand>
        <name>substrate</name>
    </ligand>
</feature>
<evidence type="ECO:0000256" key="3">
    <source>
        <dbReference type="HAMAP-Rule" id="MF_01139"/>
    </source>
</evidence>
<dbReference type="PANTHER" id="PTHR10291">
    <property type="entry name" value="DEHYDRODOLICHYL DIPHOSPHATE SYNTHASE FAMILY MEMBER"/>
    <property type="match status" value="1"/>
</dbReference>
<gene>
    <name evidence="4" type="ORF">AUJ77_03360</name>
</gene>
<feature type="binding site" evidence="3">
    <location>
        <position position="195"/>
    </location>
    <ligand>
        <name>Mg(2+)</name>
        <dbReference type="ChEBI" id="CHEBI:18420"/>
    </ligand>
</feature>
<feature type="binding site" evidence="3">
    <location>
        <position position="19"/>
    </location>
    <ligand>
        <name>substrate</name>
    </ligand>
</feature>
<feature type="binding site" evidence="3">
    <location>
        <position position="65"/>
    </location>
    <ligand>
        <name>substrate</name>
    </ligand>
</feature>
<feature type="binding site" evidence="3">
    <location>
        <position position="31"/>
    </location>
    <ligand>
        <name>substrate</name>
    </ligand>
</feature>
<dbReference type="EMBL" id="MNVN01000019">
    <property type="protein sequence ID" value="OIO30386.1"/>
    <property type="molecule type" value="Genomic_DNA"/>
</dbReference>
<evidence type="ECO:0000256" key="1">
    <source>
        <dbReference type="ARBA" id="ARBA00022679"/>
    </source>
</evidence>
<comment type="caution">
    <text evidence="4">The sequence shown here is derived from an EMBL/GenBank/DDBJ whole genome shotgun (WGS) entry which is preliminary data.</text>
</comment>
<evidence type="ECO:0000313" key="5">
    <source>
        <dbReference type="Proteomes" id="UP000181992"/>
    </source>
</evidence>
<comment type="similarity">
    <text evidence="2">Belongs to the UPP synthase family. Z-FPP synthase subfamily.</text>
</comment>
<dbReference type="Gene3D" id="3.40.1180.10">
    <property type="entry name" value="Decaprenyl diphosphate synthase-like"/>
    <property type="match status" value="1"/>
</dbReference>
<organism evidence="4 5">
    <name type="scientific">Candidatus Nomurabacteria bacterium CG1_02_43_90</name>
    <dbReference type="NCBI Taxonomy" id="1805281"/>
    <lineage>
        <taxon>Bacteria</taxon>
        <taxon>Candidatus Nomuraibacteriota</taxon>
    </lineage>
</organism>
<keyword evidence="3" id="KW-0479">Metal-binding</keyword>
<dbReference type="CDD" id="cd00475">
    <property type="entry name" value="Cis_IPPS"/>
    <property type="match status" value="1"/>
</dbReference>
<dbReference type="GO" id="GO:0045547">
    <property type="term" value="F:ditrans,polycis-polyprenyl diphosphate synthase [(2E,6E)-farnesyl diphosphate specific] activity"/>
    <property type="evidence" value="ECO:0007669"/>
    <property type="project" value="TreeGrafter"/>
</dbReference>
<feature type="binding site" evidence="3">
    <location>
        <position position="63"/>
    </location>
    <ligand>
        <name>substrate</name>
    </ligand>
</feature>
<comment type="cofactor">
    <cofactor evidence="3">
        <name>Mg(2+)</name>
        <dbReference type="ChEBI" id="CHEBI:18420"/>
    </cofactor>
    <text evidence="3">Binds 2 magnesium ions per subunit.</text>
</comment>
<reference evidence="4 5" key="1">
    <citation type="journal article" date="2016" name="Environ. Microbiol.">
        <title>Genomic resolution of a cold subsurface aquifer community provides metabolic insights for novel microbes adapted to high CO concentrations.</title>
        <authorList>
            <person name="Probst A.J."/>
            <person name="Castelle C.J."/>
            <person name="Singh A."/>
            <person name="Brown C.T."/>
            <person name="Anantharaman K."/>
            <person name="Sharon I."/>
            <person name="Hug L.A."/>
            <person name="Burstein D."/>
            <person name="Emerson J.B."/>
            <person name="Thomas B.C."/>
            <person name="Banfield J.F."/>
        </authorList>
    </citation>
    <scope>NUCLEOTIDE SEQUENCE [LARGE SCALE GENOMIC DNA]</scope>
    <source>
        <strain evidence="4">CG1_02_43_90</strain>
    </source>
</reference>
<feature type="active site" description="Proton acceptor" evidence="3">
    <location>
        <position position="62"/>
    </location>
</feature>
<dbReference type="Pfam" id="PF01255">
    <property type="entry name" value="Prenyltransf"/>
    <property type="match status" value="1"/>
</dbReference>
<accession>A0A1J4UZN1</accession>
<dbReference type="EC" id="2.5.1.-" evidence="3"/>